<comment type="similarity">
    <text evidence="1">Belongs to the arrestin family.</text>
</comment>
<name>A0A6I8N8R6_ORNAN</name>
<dbReference type="RefSeq" id="XP_028907282.1">
    <property type="nucleotide sequence ID" value="XM_029051449.2"/>
</dbReference>
<evidence type="ECO:0000259" key="3">
    <source>
        <dbReference type="SMART" id="SM01017"/>
    </source>
</evidence>
<dbReference type="InterPro" id="IPR014752">
    <property type="entry name" value="Arrestin-like_C"/>
</dbReference>
<dbReference type="Pfam" id="PF02752">
    <property type="entry name" value="Arrestin_C"/>
    <property type="match status" value="1"/>
</dbReference>
<dbReference type="AlphaFoldDB" id="A0A6I8N8R6"/>
<dbReference type="Bgee" id="ENSOANG00000013069">
    <property type="expression patterns" value="Expressed in testis and 8 other cell types or tissues"/>
</dbReference>
<evidence type="ECO:0000256" key="1">
    <source>
        <dbReference type="ARBA" id="ARBA00005298"/>
    </source>
</evidence>
<dbReference type="PANTHER" id="PTHR11188">
    <property type="entry name" value="ARRESTIN DOMAIN CONTAINING PROTEIN"/>
    <property type="match status" value="1"/>
</dbReference>
<organism evidence="4 5">
    <name type="scientific">Ornithorhynchus anatinus</name>
    <name type="common">Duckbill platypus</name>
    <dbReference type="NCBI Taxonomy" id="9258"/>
    <lineage>
        <taxon>Eukaryota</taxon>
        <taxon>Metazoa</taxon>
        <taxon>Chordata</taxon>
        <taxon>Craniata</taxon>
        <taxon>Vertebrata</taxon>
        <taxon>Euteleostomi</taxon>
        <taxon>Mammalia</taxon>
        <taxon>Monotremata</taxon>
        <taxon>Ornithorhynchidae</taxon>
        <taxon>Ornithorhynchus</taxon>
    </lineage>
</organism>
<dbReference type="Gene3D" id="2.60.40.640">
    <property type="match status" value="2"/>
</dbReference>
<feature type="region of interest" description="Disordered" evidence="2">
    <location>
        <begin position="381"/>
        <end position="400"/>
    </location>
</feature>
<dbReference type="CTD" id="27106"/>
<dbReference type="SUPFAM" id="SSF81296">
    <property type="entry name" value="E set domains"/>
    <property type="match status" value="2"/>
</dbReference>
<evidence type="ECO:0000313" key="5">
    <source>
        <dbReference type="Proteomes" id="UP000002279"/>
    </source>
</evidence>
<dbReference type="PANTHER" id="PTHR11188:SF48">
    <property type="entry name" value="ARRESTIN DOMAIN-CONTAINING PROTEIN 2"/>
    <property type="match status" value="1"/>
</dbReference>
<reference evidence="4" key="2">
    <citation type="submission" date="2025-08" db="UniProtKB">
        <authorList>
            <consortium name="Ensembl"/>
        </authorList>
    </citation>
    <scope>IDENTIFICATION</scope>
    <source>
        <strain evidence="4">Glennie</strain>
    </source>
</reference>
<dbReference type="Ensembl" id="ENSOANT00000067570.1">
    <property type="protein sequence ID" value="ENSOANP00000037429.1"/>
    <property type="gene ID" value="ENSOANG00000013069.3"/>
</dbReference>
<dbReference type="InterPro" id="IPR014756">
    <property type="entry name" value="Ig_E-set"/>
</dbReference>
<keyword evidence="5" id="KW-1185">Reference proteome</keyword>
<reference evidence="4 5" key="1">
    <citation type="journal article" date="2008" name="Nature">
        <title>Genome analysis of the platypus reveals unique signatures of evolution.</title>
        <authorList>
            <person name="Warren W.C."/>
            <person name="Hillier L.W."/>
            <person name="Marshall Graves J.A."/>
            <person name="Birney E."/>
            <person name="Ponting C.P."/>
            <person name="Grutzner F."/>
            <person name="Belov K."/>
            <person name="Miller W."/>
            <person name="Clarke L."/>
            <person name="Chinwalla A.T."/>
            <person name="Yang S.P."/>
            <person name="Heger A."/>
            <person name="Locke D.P."/>
            <person name="Miethke P."/>
            <person name="Waters P.D."/>
            <person name="Veyrunes F."/>
            <person name="Fulton L."/>
            <person name="Fulton B."/>
            <person name="Graves T."/>
            <person name="Wallis J."/>
            <person name="Puente X.S."/>
            <person name="Lopez-Otin C."/>
            <person name="Ordonez G.R."/>
            <person name="Eichler E.E."/>
            <person name="Chen L."/>
            <person name="Cheng Z."/>
            <person name="Deakin J.E."/>
            <person name="Alsop A."/>
            <person name="Thompson K."/>
            <person name="Kirby P."/>
            <person name="Papenfuss A.T."/>
            <person name="Wakefield M.J."/>
            <person name="Olender T."/>
            <person name="Lancet D."/>
            <person name="Huttley G.A."/>
            <person name="Smit A.F."/>
            <person name="Pask A."/>
            <person name="Temple-Smith P."/>
            <person name="Batzer M.A."/>
            <person name="Walker J.A."/>
            <person name="Konkel M.K."/>
            <person name="Harris R.S."/>
            <person name="Whittington C.M."/>
            <person name="Wong E.S."/>
            <person name="Gemmell N.J."/>
            <person name="Buschiazzo E."/>
            <person name="Vargas Jentzsch I.M."/>
            <person name="Merkel A."/>
            <person name="Schmitz J."/>
            <person name="Zemann A."/>
            <person name="Churakov G."/>
            <person name="Kriegs J.O."/>
            <person name="Brosius J."/>
            <person name="Murchison E.P."/>
            <person name="Sachidanandam R."/>
            <person name="Smith C."/>
            <person name="Hannon G.J."/>
            <person name="Tsend-Ayush E."/>
            <person name="McMillan D."/>
            <person name="Attenborough R."/>
            <person name="Rens W."/>
            <person name="Ferguson-Smith M."/>
            <person name="Lefevre C.M."/>
            <person name="Sharp J.A."/>
            <person name="Nicholas K.R."/>
            <person name="Ray D.A."/>
            <person name="Kube M."/>
            <person name="Reinhardt R."/>
            <person name="Pringle T.H."/>
            <person name="Taylor J."/>
            <person name="Jones R.C."/>
            <person name="Nixon B."/>
            <person name="Dacheux J.L."/>
            <person name="Niwa H."/>
            <person name="Sekita Y."/>
            <person name="Huang X."/>
            <person name="Stark A."/>
            <person name="Kheradpour P."/>
            <person name="Kellis M."/>
            <person name="Flicek P."/>
            <person name="Chen Y."/>
            <person name="Webber C."/>
            <person name="Hardison R."/>
            <person name="Nelson J."/>
            <person name="Hallsworth-Pepin K."/>
            <person name="Delehaunty K."/>
            <person name="Markovic C."/>
            <person name="Minx P."/>
            <person name="Feng Y."/>
            <person name="Kremitzki C."/>
            <person name="Mitreva M."/>
            <person name="Glasscock J."/>
            <person name="Wylie T."/>
            <person name="Wohldmann P."/>
            <person name="Thiru P."/>
            <person name="Nhan M.N."/>
            <person name="Pohl C.S."/>
            <person name="Smith S.M."/>
            <person name="Hou S."/>
            <person name="Nefedov M."/>
            <person name="de Jong P.J."/>
            <person name="Renfree M.B."/>
            <person name="Mardis E.R."/>
            <person name="Wilson R.K."/>
        </authorList>
    </citation>
    <scope>NUCLEOTIDE SEQUENCE [LARGE SCALE GENOMIC DNA]</scope>
    <source>
        <strain evidence="4 5">Glennie</strain>
    </source>
</reference>
<dbReference type="Proteomes" id="UP000002279">
    <property type="component" value="Chromosome X1"/>
</dbReference>
<dbReference type="GeneTree" id="ENSGT00940000159994"/>
<proteinExistence type="inferred from homology"/>
<dbReference type="Pfam" id="PF00339">
    <property type="entry name" value="Arrestin_N"/>
    <property type="match status" value="1"/>
</dbReference>
<accession>A0A6I8N8R6</accession>
<evidence type="ECO:0000256" key="2">
    <source>
        <dbReference type="SAM" id="MobiDB-lite"/>
    </source>
</evidence>
<sequence length="400" mass="44439">MPLNRIRSFALQLLDDGGGVYRSGEPVCGQVVLELSSVLRVKALDVTAQGLAAVHWLESRSVGMNTVYSDYTAYESYMRRRQQLIRDTGDTTVLQPGRHEFPFSFQLPETLVTSFEGKHGNVRYCVKAKLHRPWATAKRAKKEFTVIEPIDINTPALLAPQAGVKEKIARAWYCNRGQVSVTAKIDRKGYTPGEVIPIFAEIDNCTNRAVTPKAALIQTQTFIARGAKKQKKSVVASITGDPISSRKRELWHGRALKIPPVGPSILHCRIIHVEYSLKVCVDIPGTSKLLLELPIVIGTIPLHPFGSRTSSVGSQNSATLEWLHMAIPEQPEAPPEYSTVVSEEEARQNLAPPLQAVHLGVLEGPFFPYIQEFRYRPPPLYSEVDPNPPSDSIRPRCMTC</sequence>
<dbReference type="InterPro" id="IPR050357">
    <property type="entry name" value="Arrestin_domain-protein"/>
</dbReference>
<feature type="domain" description="Arrestin C-terminal-like" evidence="3">
    <location>
        <begin position="175"/>
        <end position="302"/>
    </location>
</feature>
<dbReference type="GeneID" id="100088911"/>
<dbReference type="SMART" id="SM01017">
    <property type="entry name" value="Arrestin_C"/>
    <property type="match status" value="1"/>
</dbReference>
<gene>
    <name evidence="4" type="primary">ARRDC2</name>
</gene>
<reference evidence="4" key="3">
    <citation type="submission" date="2025-09" db="UniProtKB">
        <authorList>
            <consortium name="Ensembl"/>
        </authorList>
    </citation>
    <scope>IDENTIFICATION</scope>
    <source>
        <strain evidence="4">Glennie</strain>
    </source>
</reference>
<protein>
    <submittedName>
        <fullName evidence="4">Arrestin domain containing 2</fullName>
    </submittedName>
</protein>
<dbReference type="InterPro" id="IPR011022">
    <property type="entry name" value="Arrestin_C-like"/>
</dbReference>
<dbReference type="InterPro" id="IPR011021">
    <property type="entry name" value="Arrestin-like_N"/>
</dbReference>
<evidence type="ECO:0000313" key="4">
    <source>
        <dbReference type="Ensembl" id="ENSOANP00000037429.1"/>
    </source>
</evidence>